<protein>
    <recommendedName>
        <fullName evidence="3">Serine protease</fullName>
    </recommendedName>
</protein>
<evidence type="ECO:0008006" key="3">
    <source>
        <dbReference type="Google" id="ProtNLM"/>
    </source>
</evidence>
<dbReference type="AlphaFoldDB" id="A0A8S2YHH5"/>
<dbReference type="InterPro" id="IPR009003">
    <property type="entry name" value="Peptidase_S1_PA"/>
</dbReference>
<proteinExistence type="predicted"/>
<name>A0A8S2YHH5_9BILA</name>
<accession>A0A8S2YHH5</accession>
<dbReference type="SUPFAM" id="SSF50494">
    <property type="entry name" value="Trypsin-like serine proteases"/>
    <property type="match status" value="1"/>
</dbReference>
<gene>
    <name evidence="1" type="ORF">BYL167_LOCUS37898</name>
</gene>
<dbReference type="EMBL" id="CAJOBH010087011">
    <property type="protein sequence ID" value="CAF4545900.1"/>
    <property type="molecule type" value="Genomic_DNA"/>
</dbReference>
<organism evidence="1 2">
    <name type="scientific">Rotaria magnacalcarata</name>
    <dbReference type="NCBI Taxonomy" id="392030"/>
    <lineage>
        <taxon>Eukaryota</taxon>
        <taxon>Metazoa</taxon>
        <taxon>Spiralia</taxon>
        <taxon>Gnathifera</taxon>
        <taxon>Rotifera</taxon>
        <taxon>Eurotatoria</taxon>
        <taxon>Bdelloidea</taxon>
        <taxon>Philodinida</taxon>
        <taxon>Philodinidae</taxon>
        <taxon>Rotaria</taxon>
    </lineage>
</organism>
<sequence>SLILCWAKKFWLINKNLAHFAHRFFFDTREVCPLVLQSWLRRCASTTLLSGINPNSSVMEAQIKQRDLKEGNISNFDELKSNAMGLAVLKLNHPAPHLQFDSCFDSKLNFSSSVAPVNCKLFLAGYNGDGELYDKNDLNAYENIKGFELLTIDKLNYNHDVDNKYISIGYLIEESSSNNNYGMHNCSTLAGSSGAVIVDSIERLIGIHIGIANARISRKNELFYTQDTFNKFIHIHSTAFNTFIHEAIIPNSNNDQLEQKWKFV</sequence>
<comment type="caution">
    <text evidence="1">The sequence shown here is derived from an EMBL/GenBank/DDBJ whole genome shotgun (WGS) entry which is preliminary data.</text>
</comment>
<evidence type="ECO:0000313" key="1">
    <source>
        <dbReference type="EMBL" id="CAF4545900.1"/>
    </source>
</evidence>
<evidence type="ECO:0000313" key="2">
    <source>
        <dbReference type="Proteomes" id="UP000681967"/>
    </source>
</evidence>
<dbReference type="Proteomes" id="UP000681967">
    <property type="component" value="Unassembled WGS sequence"/>
</dbReference>
<feature type="non-terminal residue" evidence="1">
    <location>
        <position position="1"/>
    </location>
</feature>
<reference evidence="1" key="1">
    <citation type="submission" date="2021-02" db="EMBL/GenBank/DDBJ databases">
        <authorList>
            <person name="Nowell W R."/>
        </authorList>
    </citation>
    <scope>NUCLEOTIDE SEQUENCE</scope>
</reference>